<dbReference type="AlphaFoldDB" id="A0A9D9IW05"/>
<reference evidence="1" key="2">
    <citation type="journal article" date="2021" name="PeerJ">
        <title>Extensive microbial diversity within the chicken gut microbiome revealed by metagenomics and culture.</title>
        <authorList>
            <person name="Gilroy R."/>
            <person name="Ravi A."/>
            <person name="Getino M."/>
            <person name="Pursley I."/>
            <person name="Horton D.L."/>
            <person name="Alikhan N.F."/>
            <person name="Baker D."/>
            <person name="Gharbi K."/>
            <person name="Hall N."/>
            <person name="Watson M."/>
            <person name="Adriaenssens E.M."/>
            <person name="Foster-Nyarko E."/>
            <person name="Jarju S."/>
            <person name="Secka A."/>
            <person name="Antonio M."/>
            <person name="Oren A."/>
            <person name="Chaudhuri R.R."/>
            <person name="La Ragione R."/>
            <person name="Hildebrand F."/>
            <person name="Pallen M.J."/>
        </authorList>
    </citation>
    <scope>NUCLEOTIDE SEQUENCE</scope>
    <source>
        <strain evidence="1">2478</strain>
    </source>
</reference>
<gene>
    <name evidence="1" type="ORF">IAB80_09695</name>
</gene>
<proteinExistence type="predicted"/>
<accession>A0A9D9IW05</accession>
<reference evidence="1" key="1">
    <citation type="submission" date="2020-10" db="EMBL/GenBank/DDBJ databases">
        <authorList>
            <person name="Gilroy R."/>
        </authorList>
    </citation>
    <scope>NUCLEOTIDE SEQUENCE</scope>
    <source>
        <strain evidence="1">2478</strain>
    </source>
</reference>
<dbReference type="Proteomes" id="UP000823771">
    <property type="component" value="Unassembled WGS sequence"/>
</dbReference>
<evidence type="ECO:0000313" key="1">
    <source>
        <dbReference type="EMBL" id="MBO8479140.1"/>
    </source>
</evidence>
<evidence type="ECO:0000313" key="2">
    <source>
        <dbReference type="Proteomes" id="UP000823771"/>
    </source>
</evidence>
<organism evidence="1 2">
    <name type="scientific">Candidatus Cryptobacteroides excrementipullorum</name>
    <dbReference type="NCBI Taxonomy" id="2840761"/>
    <lineage>
        <taxon>Bacteria</taxon>
        <taxon>Pseudomonadati</taxon>
        <taxon>Bacteroidota</taxon>
        <taxon>Bacteroidia</taxon>
        <taxon>Bacteroidales</taxon>
        <taxon>Candidatus Cryptobacteroides</taxon>
    </lineage>
</organism>
<protein>
    <recommendedName>
        <fullName evidence="3">Baseplate protein J-like domain-containing protein</fullName>
    </recommendedName>
</protein>
<comment type="caution">
    <text evidence="1">The sequence shown here is derived from an EMBL/GenBank/DDBJ whole genome shotgun (WGS) entry which is preliminary data.</text>
</comment>
<evidence type="ECO:0008006" key="3">
    <source>
        <dbReference type="Google" id="ProtNLM"/>
    </source>
</evidence>
<dbReference type="EMBL" id="JADILZ010000092">
    <property type="protein sequence ID" value="MBO8479140.1"/>
    <property type="molecule type" value="Genomic_DNA"/>
</dbReference>
<sequence length="1080" mass="120239">MNEKPTYELRGTLRKDCMRDTATLEDFHALESDWKELFRWLMSVSGDIPFINADGKEEGCLSSLWKNHVLVVLMEIVRKDLSGYVTSFVGGQGTSLQKRYTRNLVNRCTQWSLRLDRFIRMSHGYNPDSPAMQVAVEIRDRLTAVIPAGNEDRNRPRRMPAFMDNHTQPYFQMLGALQDIQAKADEYISRIESGGDMDASLALLLTMVRNYCGIASDFNAGLTDWASFYRREILHDTPKEAVQDSTLIMIEPDRTKATGTFLLPEGTAFTAGKTADGSDLLYALDDKAYVVPATLSSVQSVFRKDDRLHTASLLLEGNRSTRLFTHIGVTSSELEYGWMVISRSLVLSEGKRCVIIALALAMKDGSAVPDLSGILDDDTASFRLQVSGEDGWAEMPYTFVFNKEDHSLEFTFTLKEEDPAPVPCSAELHGTDTEYPAARLLFADRKHIDTLPEGLSVSSVRIRAKVDGIRSFTLKGDLGDMDPGQPFYPFGPTGERGSRLVFGHPEAAMKNTVGVSLKGLWNKLPEKGFRETYRHYGTREAIGNGSFRIRCEWQDDGHWRECRDSDKPLFRETDRGNLCESASITINLVSDPDYKAVHNSKGLYRITLDAPETGFGVNDYYRLYAAAMMHNAKEKEKNHVPIPDMPSVPMLTEAVFGYESDETFSPGDGSGSRLLAVSETMGCEECACTGGNTMPLFVPRIAVPSLILGFSGMGDTSRLRLYMNLRYIMTGDMVRQGMDTAARHGRMAVSRHVNGTGWEEMTQEDILCEDTEGLTRSGFIEVRCPASGPDGKSWLMLSFPDGNAPVDTAVDGIWLNCFRVTARNGDGHSLPAGTITAPAVEDGRILSVLQPLPGYGGRPVEGPADTGIRSRIRISTRNRAVCQGDYEALVMEQFPDIEKVCCIPSESQDGTVEVVVFPKPEKRSFPLLPLWQLAEIGNRIRERTSPFVRMEVINAVYQPIEVGFKAVIREGVQDTGEVRRRLKRMVMIYFCSWFSDGTLPELGQRYSHEALLSRVGNDKCITDVISLKVSGAEETELDGDRWYSPTARAGVLYVKGIRIELTDSRSGIEETRIGNDFIIG</sequence>
<name>A0A9D9IW05_9BACT</name>